<dbReference type="Gene3D" id="3.40.50.1980">
    <property type="entry name" value="Nitrogenase molybdenum iron protein domain"/>
    <property type="match status" value="1"/>
</dbReference>
<evidence type="ECO:0000259" key="1">
    <source>
        <dbReference type="PROSITE" id="PS50983"/>
    </source>
</evidence>
<dbReference type="SUPFAM" id="SSF53807">
    <property type="entry name" value="Helical backbone' metal receptor"/>
    <property type="match status" value="1"/>
</dbReference>
<dbReference type="AlphaFoldDB" id="A0A3B0S3G4"/>
<dbReference type="EMBL" id="UOEK01000145">
    <property type="protein sequence ID" value="VAV98829.1"/>
    <property type="molecule type" value="Genomic_DNA"/>
</dbReference>
<proteinExistence type="predicted"/>
<accession>A0A3B0S3G4</accession>
<evidence type="ECO:0000313" key="2">
    <source>
        <dbReference type="EMBL" id="VAV98829.1"/>
    </source>
</evidence>
<protein>
    <submittedName>
        <fullName evidence="2">Vitamin B12 ABC transporter, substrate-binding protein BtuF</fullName>
    </submittedName>
</protein>
<name>A0A3B0S3G4_9ZZZZ</name>
<dbReference type="InterPro" id="IPR002491">
    <property type="entry name" value="ABC_transptr_periplasmic_BD"/>
</dbReference>
<dbReference type="PANTHER" id="PTHR30535:SF34">
    <property type="entry name" value="MOLYBDATE-BINDING PROTEIN MOLA"/>
    <property type="match status" value="1"/>
</dbReference>
<feature type="non-terminal residue" evidence="2">
    <location>
        <position position="124"/>
    </location>
</feature>
<dbReference type="PROSITE" id="PS50983">
    <property type="entry name" value="FE_B12_PBP"/>
    <property type="match status" value="1"/>
</dbReference>
<organism evidence="2">
    <name type="scientific">hydrothermal vent metagenome</name>
    <dbReference type="NCBI Taxonomy" id="652676"/>
    <lineage>
        <taxon>unclassified sequences</taxon>
        <taxon>metagenomes</taxon>
        <taxon>ecological metagenomes</taxon>
    </lineage>
</organism>
<reference evidence="2" key="1">
    <citation type="submission" date="2018-06" db="EMBL/GenBank/DDBJ databases">
        <authorList>
            <person name="Zhirakovskaya E."/>
        </authorList>
    </citation>
    <scope>NUCLEOTIDE SEQUENCE</scope>
</reference>
<dbReference type="PANTHER" id="PTHR30535">
    <property type="entry name" value="VITAMIN B12-BINDING PROTEIN"/>
    <property type="match status" value="1"/>
</dbReference>
<dbReference type="InterPro" id="IPR050902">
    <property type="entry name" value="ABC_Transporter_SBP"/>
</dbReference>
<sequence>MKRLIPLIAVFALVAAACGGVTTDTTAAPVVSTTTTTTTTVAPSTTTAAVTTTTEAPDDGFPITVAAANGSVVLDERPIRIVSISPTGTEMLFAIGAGDQVVAVDSFSYYPPQAPVTDLSGWQP</sequence>
<gene>
    <name evidence="2" type="ORF">MNBD_ACTINO02-2444</name>
</gene>
<feature type="domain" description="Fe/B12 periplasmic-binding" evidence="1">
    <location>
        <begin position="80"/>
        <end position="124"/>
    </location>
</feature>
<dbReference type="PROSITE" id="PS51257">
    <property type="entry name" value="PROKAR_LIPOPROTEIN"/>
    <property type="match status" value="1"/>
</dbReference>